<sequence>MQSSIYLLIALVAFSAAQQLNAGPKVQKESDLSSKSPNKRYATREVILYLTPSEIRSLQAAKSAESKESIAENQKEQQLSVQDYNDEQQQKAWLQYFKSLESEQPREQLQEAYYSKSKPVFENQNESGDAYNFYSEQIVKEQQQRIKSQQEREREESQWIQFNRESAKKQEEALLQEQLEQHWNRILNHNRAQLKGLSTIRNEKSKSEASNENERPVIQWQSVSRNQEEQKSKIQKEIESILREASNAEKQGVASEAERYNQQRPPIVIHKEVRITKHQPFPVVEKVNVPVPRPVLVPVPEPYEVKVPHPYPIYLAIALVALCATKQLESGPKIQKGPAPSIRPSKSPNKRYATQEQYFKTLESEQNQNREQLQDSKSKPIFENQNESGGAYDFYSEQNDKEHQQRIKSQQEREREDSQWIQFNPEFAKKQEEALLQEQLQQHWNILNNKAQLAQLRGLSVIISENQKPEASNENERSEIQWQSVSRNQEEQKSDIQKEIENIIREASNVEKQGFTSEAERYNQQRPPVLIHKEIRITKHHPVPVLERVKVSVPRSVLIPVPEPYEVKVPHPYPVPLEIVKHIPIPVISNKYE</sequence>
<evidence type="ECO:0000256" key="3">
    <source>
        <dbReference type="SAM" id="SignalP"/>
    </source>
</evidence>
<evidence type="ECO:0000313" key="5">
    <source>
        <dbReference type="Proteomes" id="UP000838878"/>
    </source>
</evidence>
<feature type="compositionally biased region" description="Basic and acidic residues" evidence="2">
    <location>
        <begin position="398"/>
        <end position="418"/>
    </location>
</feature>
<dbReference type="EMBL" id="OV170226">
    <property type="protein sequence ID" value="CAH0726947.1"/>
    <property type="molecule type" value="Genomic_DNA"/>
</dbReference>
<keyword evidence="5" id="KW-1185">Reference proteome</keyword>
<feature type="region of interest" description="Disordered" evidence="2">
    <location>
        <begin position="364"/>
        <end position="418"/>
    </location>
</feature>
<gene>
    <name evidence="4" type="ORF">BINO364_LOCUS12350</name>
</gene>
<feature type="coiled-coil region" evidence="1">
    <location>
        <begin position="224"/>
        <end position="251"/>
    </location>
</feature>
<feature type="compositionally biased region" description="Basic and acidic residues" evidence="2">
    <location>
        <begin position="201"/>
        <end position="215"/>
    </location>
</feature>
<evidence type="ECO:0000256" key="2">
    <source>
        <dbReference type="SAM" id="MobiDB-lite"/>
    </source>
</evidence>
<keyword evidence="1" id="KW-0175">Coiled coil</keyword>
<feature type="region of interest" description="Disordered" evidence="2">
    <location>
        <begin position="197"/>
        <end position="217"/>
    </location>
</feature>
<feature type="region of interest" description="Disordered" evidence="2">
    <location>
        <begin position="331"/>
        <end position="352"/>
    </location>
</feature>
<accession>A0A8J9V824</accession>
<feature type="non-terminal residue" evidence="4">
    <location>
        <position position="593"/>
    </location>
</feature>
<organism evidence="4 5">
    <name type="scientific">Brenthis ino</name>
    <name type="common">lesser marbled fritillary</name>
    <dbReference type="NCBI Taxonomy" id="405034"/>
    <lineage>
        <taxon>Eukaryota</taxon>
        <taxon>Metazoa</taxon>
        <taxon>Ecdysozoa</taxon>
        <taxon>Arthropoda</taxon>
        <taxon>Hexapoda</taxon>
        <taxon>Insecta</taxon>
        <taxon>Pterygota</taxon>
        <taxon>Neoptera</taxon>
        <taxon>Endopterygota</taxon>
        <taxon>Lepidoptera</taxon>
        <taxon>Glossata</taxon>
        <taxon>Ditrysia</taxon>
        <taxon>Papilionoidea</taxon>
        <taxon>Nymphalidae</taxon>
        <taxon>Heliconiinae</taxon>
        <taxon>Argynnini</taxon>
        <taxon>Brenthis</taxon>
    </lineage>
</organism>
<dbReference type="Proteomes" id="UP000838878">
    <property type="component" value="Chromosome 6"/>
</dbReference>
<proteinExistence type="predicted"/>
<evidence type="ECO:0000313" key="4">
    <source>
        <dbReference type="EMBL" id="CAH0726947.1"/>
    </source>
</evidence>
<reference evidence="4" key="1">
    <citation type="submission" date="2021-12" db="EMBL/GenBank/DDBJ databases">
        <authorList>
            <person name="Martin H S."/>
        </authorList>
    </citation>
    <scope>NUCLEOTIDE SEQUENCE</scope>
</reference>
<protein>
    <submittedName>
        <fullName evidence="4">Uncharacterized protein</fullName>
    </submittedName>
</protein>
<name>A0A8J9V824_9NEOP</name>
<dbReference type="OrthoDB" id="6537767at2759"/>
<evidence type="ECO:0000256" key="1">
    <source>
        <dbReference type="SAM" id="Coils"/>
    </source>
</evidence>
<feature type="region of interest" description="Disordered" evidence="2">
    <location>
        <begin position="468"/>
        <end position="494"/>
    </location>
</feature>
<feature type="chain" id="PRO_5035424457" evidence="3">
    <location>
        <begin position="18"/>
        <end position="593"/>
    </location>
</feature>
<keyword evidence="3" id="KW-0732">Signal</keyword>
<feature type="signal peptide" evidence="3">
    <location>
        <begin position="1"/>
        <end position="17"/>
    </location>
</feature>
<dbReference type="AlphaFoldDB" id="A0A8J9V824"/>